<organism evidence="1 2">
    <name type="scientific">Mucilaginibacter conchicola</name>
    <dbReference type="NCBI Taxonomy" id="2303333"/>
    <lineage>
        <taxon>Bacteria</taxon>
        <taxon>Pseudomonadati</taxon>
        <taxon>Bacteroidota</taxon>
        <taxon>Sphingobacteriia</taxon>
        <taxon>Sphingobacteriales</taxon>
        <taxon>Sphingobacteriaceae</taxon>
        <taxon>Mucilaginibacter</taxon>
    </lineage>
</organism>
<proteinExistence type="predicted"/>
<sequence length="110" mass="13162">MKKSIIISLAAIILIANFTPLTYIFTEDYSYSNYNGKFTFVEEGGGYDYKVAKRRYSRYLSDNPGEAAHDKQLYRTFTLKPWRFWEWREMVFNHERFALPYKSPKGVHNR</sequence>
<reference evidence="1 2" key="1">
    <citation type="submission" date="2018-08" db="EMBL/GenBank/DDBJ databases">
        <title>Mucilaginibacter sp. MYSH2.</title>
        <authorList>
            <person name="Seo T."/>
        </authorList>
    </citation>
    <scope>NUCLEOTIDE SEQUENCE [LARGE SCALE GENOMIC DNA]</scope>
    <source>
        <strain evidence="1 2">MYSH2</strain>
    </source>
</reference>
<protein>
    <submittedName>
        <fullName evidence="1">Uncharacterized protein</fullName>
    </submittedName>
</protein>
<dbReference type="EMBL" id="QWDC01000002">
    <property type="protein sequence ID" value="RFZ92889.1"/>
    <property type="molecule type" value="Genomic_DNA"/>
</dbReference>
<dbReference type="Proteomes" id="UP000264217">
    <property type="component" value="Unassembled WGS sequence"/>
</dbReference>
<comment type="caution">
    <text evidence="1">The sequence shown here is derived from an EMBL/GenBank/DDBJ whole genome shotgun (WGS) entry which is preliminary data.</text>
</comment>
<dbReference type="OrthoDB" id="771644at2"/>
<dbReference type="RefSeq" id="WP_117392598.1">
    <property type="nucleotide sequence ID" value="NZ_QWDC01000002.1"/>
</dbReference>
<accession>A0A372NVX3</accession>
<evidence type="ECO:0000313" key="2">
    <source>
        <dbReference type="Proteomes" id="UP000264217"/>
    </source>
</evidence>
<gene>
    <name evidence="1" type="ORF">D0C36_15980</name>
</gene>
<dbReference type="AlphaFoldDB" id="A0A372NVX3"/>
<name>A0A372NVX3_9SPHI</name>
<keyword evidence="2" id="KW-1185">Reference proteome</keyword>
<evidence type="ECO:0000313" key="1">
    <source>
        <dbReference type="EMBL" id="RFZ92889.1"/>
    </source>
</evidence>